<evidence type="ECO:0000313" key="3">
    <source>
        <dbReference type="WBParaSite" id="HPBE_0001765501-mRNA-1"/>
    </source>
</evidence>
<evidence type="ECO:0000313" key="2">
    <source>
        <dbReference type="Proteomes" id="UP000050761"/>
    </source>
</evidence>
<dbReference type="EMBL" id="UZAH01030158">
    <property type="protein sequence ID" value="VDP09527.1"/>
    <property type="molecule type" value="Genomic_DNA"/>
</dbReference>
<accession>A0A3P8A6K9</accession>
<organism evidence="1">
    <name type="scientific">Heligmosomoides polygyrus</name>
    <name type="common">Parasitic roundworm</name>
    <dbReference type="NCBI Taxonomy" id="6339"/>
    <lineage>
        <taxon>Eukaryota</taxon>
        <taxon>Metazoa</taxon>
        <taxon>Ecdysozoa</taxon>
        <taxon>Nematoda</taxon>
        <taxon>Chromadorea</taxon>
        <taxon>Rhabditida</taxon>
        <taxon>Rhabditina</taxon>
        <taxon>Rhabditomorpha</taxon>
        <taxon>Strongyloidea</taxon>
        <taxon>Heligmosomidae</taxon>
        <taxon>Heligmosomoides</taxon>
    </lineage>
</organism>
<dbReference type="OrthoDB" id="10515936at2759"/>
<keyword evidence="2" id="KW-1185">Reference proteome</keyword>
<dbReference type="AlphaFoldDB" id="A0A3P8A6K9"/>
<sequence length="222" mass="24190">MVLSGGLAVSRLALSHDDHDEFGGILSCFEDSSSISSGISENFDDVSTDDLSGTDHPMATVAAAYGKLGDYQSFTRSTLKARYDYSLIAESLDYLETEMPFPFTSNYPISFLTGPRSSSSHIDSRAKRIAEQENIHQLLQQCRTSQRGAACQVNSSVSIACCTFLSCSPVLNRKENVKSPSSSTAAGFCLVRWCFLREERNRRRVAAVSPGTLRSSVVVCNS</sequence>
<reference evidence="1 2" key="1">
    <citation type="submission" date="2018-11" db="EMBL/GenBank/DDBJ databases">
        <authorList>
            <consortium name="Pathogen Informatics"/>
        </authorList>
    </citation>
    <scope>NUCLEOTIDE SEQUENCE [LARGE SCALE GENOMIC DNA]</scope>
</reference>
<proteinExistence type="predicted"/>
<dbReference type="WBParaSite" id="HPBE_0001765501-mRNA-1">
    <property type="protein sequence ID" value="HPBE_0001765501-mRNA-1"/>
    <property type="gene ID" value="HPBE_0001765501"/>
</dbReference>
<reference evidence="3" key="2">
    <citation type="submission" date="2019-09" db="UniProtKB">
        <authorList>
            <consortium name="WormBaseParasite"/>
        </authorList>
    </citation>
    <scope>IDENTIFICATION</scope>
</reference>
<protein>
    <submittedName>
        <fullName evidence="3">Ovule protein</fullName>
    </submittedName>
</protein>
<gene>
    <name evidence="1" type="ORF">HPBE_LOCUS17654</name>
</gene>
<dbReference type="Proteomes" id="UP000050761">
    <property type="component" value="Unassembled WGS sequence"/>
</dbReference>
<name>A0A3P8A6K9_HELPZ</name>
<evidence type="ECO:0000313" key="1">
    <source>
        <dbReference type="EMBL" id="VDP09527.1"/>
    </source>
</evidence>